<dbReference type="AlphaFoldDB" id="A0A818ZPB3"/>
<accession>A0A818ZPB3</accession>
<evidence type="ECO:0000313" key="3">
    <source>
        <dbReference type="EMBL" id="CAF3670316.1"/>
    </source>
</evidence>
<protein>
    <submittedName>
        <fullName evidence="4">Uncharacterized protein</fullName>
    </submittedName>
</protein>
<dbReference type="Proteomes" id="UP000663889">
    <property type="component" value="Unassembled WGS sequence"/>
</dbReference>
<dbReference type="OrthoDB" id="9988798at2759"/>
<organism evidence="4 5">
    <name type="scientific">Rotaria sordida</name>
    <dbReference type="NCBI Taxonomy" id="392033"/>
    <lineage>
        <taxon>Eukaryota</taxon>
        <taxon>Metazoa</taxon>
        <taxon>Spiralia</taxon>
        <taxon>Gnathifera</taxon>
        <taxon>Rotifera</taxon>
        <taxon>Eurotatoria</taxon>
        <taxon>Bdelloidea</taxon>
        <taxon>Philodinida</taxon>
        <taxon>Philodinidae</taxon>
        <taxon>Rotaria</taxon>
    </lineage>
</organism>
<dbReference type="Proteomes" id="UP000663874">
    <property type="component" value="Unassembled WGS sequence"/>
</dbReference>
<dbReference type="EMBL" id="CAJOAX010002097">
    <property type="protein sequence ID" value="CAF3770456.1"/>
    <property type="molecule type" value="Genomic_DNA"/>
</dbReference>
<evidence type="ECO:0000313" key="4">
    <source>
        <dbReference type="EMBL" id="CAF3770456.1"/>
    </source>
</evidence>
<dbReference type="EMBL" id="CAJNOU010005072">
    <property type="protein sequence ID" value="CAF1465382.1"/>
    <property type="molecule type" value="Genomic_DNA"/>
</dbReference>
<sequence>MYISRIPGDYSIYAFDYDSAKDRLIAIVYPAGLTDRVWYLVEVIMTAKGELKFDRIGKSEIPFEKSFWSTNYALDAEKRLWVTLWGTTDDKKNHFFVFNVDNVKIVEQITTNLTELSNFACFDSI</sequence>
<comment type="caution">
    <text evidence="4">The sequence shown here is derived from an EMBL/GenBank/DDBJ whole genome shotgun (WGS) entry which is preliminary data.</text>
</comment>
<name>A0A818ZPB3_9BILA</name>
<dbReference type="Proteomes" id="UP000663882">
    <property type="component" value="Unassembled WGS sequence"/>
</dbReference>
<evidence type="ECO:0000313" key="2">
    <source>
        <dbReference type="EMBL" id="CAF1465382.1"/>
    </source>
</evidence>
<evidence type="ECO:0000313" key="1">
    <source>
        <dbReference type="EMBL" id="CAF1311776.1"/>
    </source>
</evidence>
<reference evidence="4" key="1">
    <citation type="submission" date="2021-02" db="EMBL/GenBank/DDBJ databases">
        <authorList>
            <person name="Nowell W R."/>
        </authorList>
    </citation>
    <scope>NUCLEOTIDE SEQUENCE</scope>
</reference>
<proteinExistence type="predicted"/>
<dbReference type="EMBL" id="CAJOBE010000650">
    <property type="protein sequence ID" value="CAF3670316.1"/>
    <property type="molecule type" value="Genomic_DNA"/>
</dbReference>
<dbReference type="EMBL" id="CAJNOO010003002">
    <property type="protein sequence ID" value="CAF1311776.1"/>
    <property type="molecule type" value="Genomic_DNA"/>
</dbReference>
<dbReference type="Proteomes" id="UP000663823">
    <property type="component" value="Unassembled WGS sequence"/>
</dbReference>
<evidence type="ECO:0000313" key="5">
    <source>
        <dbReference type="Proteomes" id="UP000663823"/>
    </source>
</evidence>
<gene>
    <name evidence="3" type="ORF">FNK824_LOCUS7152</name>
    <name evidence="4" type="ORF">OTI717_LOCUS16629</name>
    <name evidence="1" type="ORF">RFH988_LOCUS30288</name>
    <name evidence="2" type="ORF">SEV965_LOCUS34378</name>
</gene>